<evidence type="ECO:0000313" key="1">
    <source>
        <dbReference type="EMBL" id="KAJ0204611.1"/>
    </source>
</evidence>
<comment type="caution">
    <text evidence="1">The sequence shown here is derived from an EMBL/GenBank/DDBJ whole genome shotgun (WGS) entry which is preliminary data.</text>
</comment>
<accession>A0A9R1VH35</accession>
<reference evidence="1 2" key="1">
    <citation type="journal article" date="2017" name="Nat. Commun.">
        <title>Genome assembly with in vitro proximity ligation data and whole-genome triplication in lettuce.</title>
        <authorList>
            <person name="Reyes-Chin-Wo S."/>
            <person name="Wang Z."/>
            <person name="Yang X."/>
            <person name="Kozik A."/>
            <person name="Arikit S."/>
            <person name="Song C."/>
            <person name="Xia L."/>
            <person name="Froenicke L."/>
            <person name="Lavelle D.O."/>
            <person name="Truco M.J."/>
            <person name="Xia R."/>
            <person name="Zhu S."/>
            <person name="Xu C."/>
            <person name="Xu H."/>
            <person name="Xu X."/>
            <person name="Cox K."/>
            <person name="Korf I."/>
            <person name="Meyers B.C."/>
            <person name="Michelmore R.W."/>
        </authorList>
    </citation>
    <scope>NUCLEOTIDE SEQUENCE [LARGE SCALE GENOMIC DNA]</scope>
    <source>
        <strain evidence="2">cv. Salinas</strain>
        <tissue evidence="1">Seedlings</tissue>
    </source>
</reference>
<dbReference type="EMBL" id="NBSK02000005">
    <property type="protein sequence ID" value="KAJ0204611.1"/>
    <property type="molecule type" value="Genomic_DNA"/>
</dbReference>
<protein>
    <submittedName>
        <fullName evidence="1">Uncharacterized protein</fullName>
    </submittedName>
</protein>
<name>A0A9R1VH35_LACSA</name>
<dbReference type="AlphaFoldDB" id="A0A9R1VH35"/>
<proteinExistence type="predicted"/>
<gene>
    <name evidence="1" type="ORF">LSAT_V11C500278120</name>
</gene>
<keyword evidence="2" id="KW-1185">Reference proteome</keyword>
<organism evidence="1 2">
    <name type="scientific">Lactuca sativa</name>
    <name type="common">Garden lettuce</name>
    <dbReference type="NCBI Taxonomy" id="4236"/>
    <lineage>
        <taxon>Eukaryota</taxon>
        <taxon>Viridiplantae</taxon>
        <taxon>Streptophyta</taxon>
        <taxon>Embryophyta</taxon>
        <taxon>Tracheophyta</taxon>
        <taxon>Spermatophyta</taxon>
        <taxon>Magnoliopsida</taxon>
        <taxon>eudicotyledons</taxon>
        <taxon>Gunneridae</taxon>
        <taxon>Pentapetalae</taxon>
        <taxon>asterids</taxon>
        <taxon>campanulids</taxon>
        <taxon>Asterales</taxon>
        <taxon>Asteraceae</taxon>
        <taxon>Cichorioideae</taxon>
        <taxon>Cichorieae</taxon>
        <taxon>Lactucinae</taxon>
        <taxon>Lactuca</taxon>
    </lineage>
</organism>
<dbReference type="Proteomes" id="UP000235145">
    <property type="component" value="Unassembled WGS sequence"/>
</dbReference>
<sequence length="91" mass="9898">MVLGKNFDKTHSPDALDVAPHGLFFFVIAQDLQNLRAGPDDGHTFPGSHHLFCDVFVLPPNFPPPSGNGGNIIGQHAYVTLLDVKIFFLEG</sequence>
<evidence type="ECO:0000313" key="2">
    <source>
        <dbReference type="Proteomes" id="UP000235145"/>
    </source>
</evidence>